<feature type="binding site" evidence="4">
    <location>
        <position position="226"/>
    </location>
    <ligand>
        <name>molybdate</name>
        <dbReference type="ChEBI" id="CHEBI:36264"/>
    </ligand>
</feature>
<dbReference type="InterPro" id="IPR050682">
    <property type="entry name" value="ModA/WtpA"/>
</dbReference>
<keyword evidence="4" id="KW-0500">Molybdenum</keyword>
<feature type="binding site" evidence="4">
    <location>
        <position position="54"/>
    </location>
    <ligand>
        <name>molybdate</name>
        <dbReference type="ChEBI" id="CHEBI:36264"/>
    </ligand>
</feature>
<dbReference type="PANTHER" id="PTHR30632:SF0">
    <property type="entry name" value="SULFATE-BINDING PROTEIN"/>
    <property type="match status" value="1"/>
</dbReference>
<keyword evidence="2 4" id="KW-0479">Metal-binding</keyword>
<dbReference type="InterPro" id="IPR005950">
    <property type="entry name" value="ModA"/>
</dbReference>
<feature type="signal peptide" evidence="5">
    <location>
        <begin position="1"/>
        <end position="20"/>
    </location>
</feature>
<dbReference type="Proteomes" id="UP000031121">
    <property type="component" value="Chromosome"/>
</dbReference>
<organism evidence="6 7">
    <name type="scientific">Berryella intestinalis</name>
    <dbReference type="NCBI Taxonomy" id="1531429"/>
    <lineage>
        <taxon>Bacteria</taxon>
        <taxon>Bacillati</taxon>
        <taxon>Actinomycetota</taxon>
        <taxon>Coriobacteriia</taxon>
        <taxon>Eggerthellales</taxon>
        <taxon>Eggerthellaceae</taxon>
        <taxon>Berryella</taxon>
    </lineage>
</organism>
<feature type="binding site" evidence="4">
    <location>
        <position position="165"/>
    </location>
    <ligand>
        <name>molybdate</name>
        <dbReference type="ChEBI" id="CHEBI:36264"/>
    </ligand>
</feature>
<accession>A0A0A8B5E4</accession>
<dbReference type="Pfam" id="PF13531">
    <property type="entry name" value="SBP_bac_11"/>
    <property type="match status" value="1"/>
</dbReference>
<comment type="similarity">
    <text evidence="1">Belongs to the bacterial solute-binding protein ModA family.</text>
</comment>
<dbReference type="NCBIfam" id="TIGR01256">
    <property type="entry name" value="modA"/>
    <property type="match status" value="1"/>
</dbReference>
<dbReference type="PIRSF" id="PIRSF004846">
    <property type="entry name" value="ModA"/>
    <property type="match status" value="1"/>
</dbReference>
<evidence type="ECO:0000256" key="2">
    <source>
        <dbReference type="ARBA" id="ARBA00022723"/>
    </source>
</evidence>
<dbReference type="RefSeq" id="WP_039690040.1">
    <property type="nucleotide sequence ID" value="NZ_CP009302.1"/>
</dbReference>
<evidence type="ECO:0000313" key="6">
    <source>
        <dbReference type="EMBL" id="AJC12605.1"/>
    </source>
</evidence>
<evidence type="ECO:0000256" key="4">
    <source>
        <dbReference type="PIRSR" id="PIRSR004846-1"/>
    </source>
</evidence>
<dbReference type="AlphaFoldDB" id="A0A0A8B5E4"/>
<evidence type="ECO:0000256" key="1">
    <source>
        <dbReference type="ARBA" id="ARBA00009175"/>
    </source>
</evidence>
<sequence length="292" mass="29796">MKKRALVAVACSVALAGALALTGCAGTGSSAGSSDQKSDSSAQPVQLTVFAANSLEKALPEVQALYTAKTGVTFADTQFKASGDLVSQLQADSKAADVLITASTATMDTAVSNKSVDESTRLDMFKNDLVLVAASGSGIKVSSVADLAGDSISSFALGEPNAVPAGKYAVQSLEAAGLCTTATDDAKKISVTWADTVASKVNAGADKVGTVAKYVASGQAQVGFVYSSDVYRYDGIEAIFTVPADTHKAIKYPGAVCADTANSQAAADFLKFCMEDVEAQKVFSKYGFELAA</sequence>
<dbReference type="PANTHER" id="PTHR30632">
    <property type="entry name" value="MOLYBDATE-BINDING PERIPLASMIC PROTEIN"/>
    <property type="match status" value="1"/>
</dbReference>
<evidence type="ECO:0000256" key="3">
    <source>
        <dbReference type="ARBA" id="ARBA00022729"/>
    </source>
</evidence>
<dbReference type="PROSITE" id="PS51257">
    <property type="entry name" value="PROKAR_LIPOPROTEIN"/>
    <property type="match status" value="1"/>
</dbReference>
<feature type="binding site" evidence="4">
    <location>
        <position position="208"/>
    </location>
    <ligand>
        <name>molybdate</name>
        <dbReference type="ChEBI" id="CHEBI:36264"/>
    </ligand>
</feature>
<proteinExistence type="inferred from homology"/>
<dbReference type="GO" id="GO:0015689">
    <property type="term" value="P:molybdate ion transport"/>
    <property type="evidence" value="ECO:0007669"/>
    <property type="project" value="InterPro"/>
</dbReference>
<dbReference type="OrthoDB" id="3172445at2"/>
<dbReference type="STRING" id="1531429.JI75_08010"/>
<feature type="binding site" evidence="4">
    <location>
        <position position="82"/>
    </location>
    <ligand>
        <name>molybdate</name>
        <dbReference type="ChEBI" id="CHEBI:36264"/>
    </ligand>
</feature>
<dbReference type="GO" id="GO:0030973">
    <property type="term" value="F:molybdate ion binding"/>
    <property type="evidence" value="ECO:0007669"/>
    <property type="project" value="TreeGrafter"/>
</dbReference>
<name>A0A0A8B5E4_9ACTN</name>
<evidence type="ECO:0000313" key="7">
    <source>
        <dbReference type="Proteomes" id="UP000031121"/>
    </source>
</evidence>
<protein>
    <submittedName>
        <fullName evidence="6">Molybdate ABC transporter substrate-binding protein</fullName>
    </submittedName>
</protein>
<dbReference type="EMBL" id="CP009302">
    <property type="protein sequence ID" value="AJC12605.1"/>
    <property type="molecule type" value="Genomic_DNA"/>
</dbReference>
<gene>
    <name evidence="6" type="ORF">JI75_08010</name>
</gene>
<reference evidence="6 7" key="2">
    <citation type="journal article" date="2015" name="Genome Announc.">
        <title>Complete Genome Sequence of Coriobacteriaceae Strain 68-1-3, a Novel Mucus-Degrading Isolate from the Swine Intestinal Tract.</title>
        <authorList>
            <person name="Looft T."/>
            <person name="Bayles D.O."/>
            <person name="Alt D.P."/>
            <person name="Stanton T.B."/>
        </authorList>
    </citation>
    <scope>NUCLEOTIDE SEQUENCE [LARGE SCALE GENOMIC DNA]</scope>
    <source>
        <strain evidence="6 7">68-1-3</strain>
    </source>
</reference>
<dbReference type="GO" id="GO:0046872">
    <property type="term" value="F:metal ion binding"/>
    <property type="evidence" value="ECO:0007669"/>
    <property type="project" value="UniProtKB-KW"/>
</dbReference>
<dbReference type="HOGENOM" id="CLU_065520_3_1_11"/>
<evidence type="ECO:0000256" key="5">
    <source>
        <dbReference type="SAM" id="SignalP"/>
    </source>
</evidence>
<keyword evidence="3 5" id="KW-0732">Signal</keyword>
<feature type="chain" id="PRO_5039449400" evidence="5">
    <location>
        <begin position="21"/>
        <end position="292"/>
    </location>
</feature>
<dbReference type="SUPFAM" id="SSF53850">
    <property type="entry name" value="Periplasmic binding protein-like II"/>
    <property type="match status" value="1"/>
</dbReference>
<reference evidence="7" key="1">
    <citation type="submission" date="2014-08" db="EMBL/GenBank/DDBJ databases">
        <title>Coriobacteriaceae sp. complete genome.</title>
        <authorList>
            <person name="Looft T."/>
            <person name="Bayles D.O."/>
            <person name="Stanton T.B."/>
        </authorList>
    </citation>
    <scope>NUCLEOTIDE SEQUENCE [LARGE SCALE GENOMIC DNA]</scope>
    <source>
        <strain evidence="7">68-1-3</strain>
    </source>
</reference>
<keyword evidence="7" id="KW-1185">Reference proteome</keyword>
<dbReference type="KEGG" id="cbac:JI75_08010"/>
<dbReference type="Gene3D" id="3.40.190.10">
    <property type="entry name" value="Periplasmic binding protein-like II"/>
    <property type="match status" value="2"/>
</dbReference>